<evidence type="ECO:0000313" key="9">
    <source>
        <dbReference type="Ensembl" id="ENSOTSP00005110803.1"/>
    </source>
</evidence>
<reference evidence="9" key="3">
    <citation type="submission" date="2025-09" db="UniProtKB">
        <authorList>
            <consortium name="Ensembl"/>
        </authorList>
    </citation>
    <scope>IDENTIFICATION</scope>
</reference>
<protein>
    <recommendedName>
        <fullName evidence="6">Peroxiredoxin-like 2A</fullName>
    </recommendedName>
    <alternativeName>
        <fullName evidence="8">Peroxiredoxin-like 2 activated in M-CSF stimulated monocytes</fullName>
    </alternativeName>
    <alternativeName>
        <fullName evidence="7">Redox-regulatory protein FAM213A</fullName>
    </alternativeName>
</protein>
<evidence type="ECO:0000256" key="6">
    <source>
        <dbReference type="ARBA" id="ARBA00023849"/>
    </source>
</evidence>
<dbReference type="AlphaFoldDB" id="A0AAZ3P3Y0"/>
<evidence type="ECO:0000256" key="8">
    <source>
        <dbReference type="ARBA" id="ARBA00032129"/>
    </source>
</evidence>
<dbReference type="PANTHER" id="PTHR28630">
    <property type="match status" value="1"/>
</dbReference>
<keyword evidence="4" id="KW-0676">Redox-active center</keyword>
<keyword evidence="3" id="KW-0049">Antioxidant</keyword>
<name>A0AAZ3P3Y0_ONCTS</name>
<evidence type="ECO:0000256" key="1">
    <source>
        <dbReference type="ARBA" id="ARBA00004496"/>
    </source>
</evidence>
<sequence>PPEWYEVSEWAMVTANQALKAVGLFIAYLLKSITDLFLTKPLWASLKAIFNPSLSLSVHEKYKAKTLWEKTGAVIMVVRRPGCLLCREVSAVVVLEELGIPLLAVVKENIGQALDAFKTFFTGEVYVDQKRALYGPVERYMFLSALLRIGVWRSLWRAFRKGCTGNIIKGEGLVLGGVFVIGPEDQAILLEHREKEFGDKVNLLAVLRSARKIKDGLATAK</sequence>
<evidence type="ECO:0000256" key="2">
    <source>
        <dbReference type="ARBA" id="ARBA00022490"/>
    </source>
</evidence>
<evidence type="ECO:0000256" key="3">
    <source>
        <dbReference type="ARBA" id="ARBA00022862"/>
    </source>
</evidence>
<dbReference type="Proteomes" id="UP000694402">
    <property type="component" value="Unassembled WGS sequence"/>
</dbReference>
<dbReference type="GO" id="GO:0016209">
    <property type="term" value="F:antioxidant activity"/>
    <property type="evidence" value="ECO:0007669"/>
    <property type="project" value="UniProtKB-KW"/>
</dbReference>
<reference evidence="10" key="1">
    <citation type="journal article" date="2018" name="PLoS ONE">
        <title>Chinook salmon (Oncorhynchus tshawytscha) genome and transcriptome.</title>
        <authorList>
            <person name="Christensen K.A."/>
            <person name="Leong J.S."/>
            <person name="Sakhrani D."/>
            <person name="Biagi C.A."/>
            <person name="Minkley D.R."/>
            <person name="Withler R.E."/>
            <person name="Rondeau E.B."/>
            <person name="Koop B.F."/>
            <person name="Devlin R.H."/>
        </authorList>
    </citation>
    <scope>NUCLEOTIDE SEQUENCE [LARGE SCALE GENOMIC DNA]</scope>
</reference>
<organism evidence="9 10">
    <name type="scientific">Oncorhynchus tshawytscha</name>
    <name type="common">Chinook salmon</name>
    <name type="synonym">Salmo tshawytscha</name>
    <dbReference type="NCBI Taxonomy" id="74940"/>
    <lineage>
        <taxon>Eukaryota</taxon>
        <taxon>Metazoa</taxon>
        <taxon>Chordata</taxon>
        <taxon>Craniata</taxon>
        <taxon>Vertebrata</taxon>
        <taxon>Euteleostomi</taxon>
        <taxon>Actinopterygii</taxon>
        <taxon>Neopterygii</taxon>
        <taxon>Teleostei</taxon>
        <taxon>Protacanthopterygii</taxon>
        <taxon>Salmoniformes</taxon>
        <taxon>Salmonidae</taxon>
        <taxon>Salmoninae</taxon>
        <taxon>Oncorhynchus</taxon>
    </lineage>
</organism>
<gene>
    <name evidence="9" type="primary">LOC112252667</name>
</gene>
<keyword evidence="2" id="KW-0963">Cytoplasm</keyword>
<dbReference type="GeneTree" id="ENSGT00940000164872"/>
<evidence type="ECO:0000256" key="5">
    <source>
        <dbReference type="ARBA" id="ARBA00023787"/>
    </source>
</evidence>
<accession>A0AAZ3P3Y0</accession>
<keyword evidence="10" id="KW-1185">Reference proteome</keyword>
<dbReference type="Pfam" id="PF13911">
    <property type="entry name" value="AhpC-TSA_2"/>
    <property type="match status" value="1"/>
</dbReference>
<dbReference type="CDD" id="cd02970">
    <property type="entry name" value="PRX_like2"/>
    <property type="match status" value="1"/>
</dbReference>
<dbReference type="InterPro" id="IPR032801">
    <property type="entry name" value="PXL2A/B/C"/>
</dbReference>
<comment type="subcellular location">
    <subcellularLocation>
        <location evidence="1">Cytoplasm</location>
    </subcellularLocation>
</comment>
<dbReference type="PANTHER" id="PTHR28630:SF31">
    <property type="entry name" value="PEROXIREDOXIN-LIKE 2A"/>
    <property type="match status" value="1"/>
</dbReference>
<evidence type="ECO:0000256" key="7">
    <source>
        <dbReference type="ARBA" id="ARBA00032058"/>
    </source>
</evidence>
<proteinExistence type="inferred from homology"/>
<dbReference type="GO" id="GO:0005737">
    <property type="term" value="C:cytoplasm"/>
    <property type="evidence" value="ECO:0007669"/>
    <property type="project" value="UniProtKB-SubCell"/>
</dbReference>
<reference evidence="9" key="2">
    <citation type="submission" date="2025-08" db="UniProtKB">
        <authorList>
            <consortium name="Ensembl"/>
        </authorList>
    </citation>
    <scope>IDENTIFICATION</scope>
</reference>
<evidence type="ECO:0000313" key="10">
    <source>
        <dbReference type="Proteomes" id="UP000694402"/>
    </source>
</evidence>
<evidence type="ECO:0000256" key="4">
    <source>
        <dbReference type="ARBA" id="ARBA00023284"/>
    </source>
</evidence>
<comment type="similarity">
    <text evidence="5">Belongs to the peroxiredoxin-like PRXL2 family. PRXL2A subfamily.</text>
</comment>
<dbReference type="Ensembl" id="ENSOTST00005175023.1">
    <property type="protein sequence ID" value="ENSOTSP00005110803.1"/>
    <property type="gene ID" value="ENSOTSG00005060773.1"/>
</dbReference>